<dbReference type="KEGG" id="smo:SELMODRAFT_440698"/>
<organism evidence="4">
    <name type="scientific">Selaginella moellendorffii</name>
    <name type="common">Spikemoss</name>
    <dbReference type="NCBI Taxonomy" id="88036"/>
    <lineage>
        <taxon>Eukaryota</taxon>
        <taxon>Viridiplantae</taxon>
        <taxon>Streptophyta</taxon>
        <taxon>Embryophyta</taxon>
        <taxon>Tracheophyta</taxon>
        <taxon>Lycopodiopsida</taxon>
        <taxon>Selaginellales</taxon>
        <taxon>Selaginellaceae</taxon>
        <taxon>Selaginella</taxon>
    </lineage>
</organism>
<accession>D8RDS3</accession>
<feature type="region of interest" description="Disordered" evidence="1">
    <location>
        <begin position="385"/>
        <end position="426"/>
    </location>
</feature>
<feature type="region of interest" description="Disordered" evidence="1">
    <location>
        <begin position="733"/>
        <end position="759"/>
    </location>
</feature>
<protein>
    <submittedName>
        <fullName evidence="3">Uncharacterized protein</fullName>
    </submittedName>
</protein>
<evidence type="ECO:0000256" key="2">
    <source>
        <dbReference type="SAM" id="SignalP"/>
    </source>
</evidence>
<feature type="region of interest" description="Disordered" evidence="1">
    <location>
        <begin position="324"/>
        <end position="360"/>
    </location>
</feature>
<dbReference type="InParanoid" id="D8RDS3"/>
<evidence type="ECO:0000256" key="1">
    <source>
        <dbReference type="SAM" id="MobiDB-lite"/>
    </source>
</evidence>
<name>D8RDS3_SELML</name>
<proteinExistence type="predicted"/>
<feature type="region of interest" description="Disordered" evidence="1">
    <location>
        <begin position="642"/>
        <end position="661"/>
    </location>
</feature>
<dbReference type="AlphaFoldDB" id="D8RDS3"/>
<feature type="chain" id="PRO_5003121729" evidence="2">
    <location>
        <begin position="25"/>
        <end position="847"/>
    </location>
</feature>
<feature type="region of interest" description="Disordered" evidence="1">
    <location>
        <begin position="675"/>
        <end position="721"/>
    </location>
</feature>
<reference evidence="3 4" key="1">
    <citation type="journal article" date="2011" name="Science">
        <title>The Selaginella genome identifies genetic changes associated with the evolution of vascular plants.</title>
        <authorList>
            <person name="Banks J.A."/>
            <person name="Nishiyama T."/>
            <person name="Hasebe M."/>
            <person name="Bowman J.L."/>
            <person name="Gribskov M."/>
            <person name="dePamphilis C."/>
            <person name="Albert V.A."/>
            <person name="Aono N."/>
            <person name="Aoyama T."/>
            <person name="Ambrose B.A."/>
            <person name="Ashton N.W."/>
            <person name="Axtell M.J."/>
            <person name="Barker E."/>
            <person name="Barker M.S."/>
            <person name="Bennetzen J.L."/>
            <person name="Bonawitz N.D."/>
            <person name="Chapple C."/>
            <person name="Cheng C."/>
            <person name="Correa L.G."/>
            <person name="Dacre M."/>
            <person name="DeBarry J."/>
            <person name="Dreyer I."/>
            <person name="Elias M."/>
            <person name="Engstrom E.M."/>
            <person name="Estelle M."/>
            <person name="Feng L."/>
            <person name="Finet C."/>
            <person name="Floyd S.K."/>
            <person name="Frommer W.B."/>
            <person name="Fujita T."/>
            <person name="Gramzow L."/>
            <person name="Gutensohn M."/>
            <person name="Harholt J."/>
            <person name="Hattori M."/>
            <person name="Heyl A."/>
            <person name="Hirai T."/>
            <person name="Hiwatashi Y."/>
            <person name="Ishikawa M."/>
            <person name="Iwata M."/>
            <person name="Karol K.G."/>
            <person name="Koehler B."/>
            <person name="Kolukisaoglu U."/>
            <person name="Kubo M."/>
            <person name="Kurata T."/>
            <person name="Lalonde S."/>
            <person name="Li K."/>
            <person name="Li Y."/>
            <person name="Litt A."/>
            <person name="Lyons E."/>
            <person name="Manning G."/>
            <person name="Maruyama T."/>
            <person name="Michael T.P."/>
            <person name="Mikami K."/>
            <person name="Miyazaki S."/>
            <person name="Morinaga S."/>
            <person name="Murata T."/>
            <person name="Mueller-Roeber B."/>
            <person name="Nelson D.R."/>
            <person name="Obara M."/>
            <person name="Oguri Y."/>
            <person name="Olmstead R.G."/>
            <person name="Onodera N."/>
            <person name="Petersen B.L."/>
            <person name="Pils B."/>
            <person name="Prigge M."/>
            <person name="Rensing S.A."/>
            <person name="Riano-Pachon D.M."/>
            <person name="Roberts A.W."/>
            <person name="Sato Y."/>
            <person name="Scheller H.V."/>
            <person name="Schulz B."/>
            <person name="Schulz C."/>
            <person name="Shakirov E.V."/>
            <person name="Shibagaki N."/>
            <person name="Shinohara N."/>
            <person name="Shippen D.E."/>
            <person name="Soerensen I."/>
            <person name="Sotooka R."/>
            <person name="Sugimoto N."/>
            <person name="Sugita M."/>
            <person name="Sumikawa N."/>
            <person name="Tanurdzic M."/>
            <person name="Theissen G."/>
            <person name="Ulvskov P."/>
            <person name="Wakazuki S."/>
            <person name="Weng J.K."/>
            <person name="Willats W.W."/>
            <person name="Wipf D."/>
            <person name="Wolf P.G."/>
            <person name="Yang L."/>
            <person name="Zimmer A.D."/>
            <person name="Zhu Q."/>
            <person name="Mitros T."/>
            <person name="Hellsten U."/>
            <person name="Loque D."/>
            <person name="Otillar R."/>
            <person name="Salamov A."/>
            <person name="Schmutz J."/>
            <person name="Shapiro H."/>
            <person name="Lindquist E."/>
            <person name="Lucas S."/>
            <person name="Rokhsar D."/>
            <person name="Grigoriev I.V."/>
        </authorList>
    </citation>
    <scope>NUCLEOTIDE SEQUENCE [LARGE SCALE GENOMIC DNA]</scope>
</reference>
<feature type="compositionally biased region" description="Basic and acidic residues" evidence="1">
    <location>
        <begin position="414"/>
        <end position="423"/>
    </location>
</feature>
<sequence length="847" mass="93171">MESKKLMLTVMILSAAAANVFVSAADPDPLRDFEGSGALSNFVLRNVFKNGDTSASALLKIPDRSSATALNVGLDIIRKLKANMLPYTPRLELAPPAAPQMNPWCACMRNNRKLVLVVWIPVTAWNRTIPRLPLNEYCKVLNQVNEMSSNIEIVVIRPKIDPIPIAINTSMMQPPTSRVPVPARNKQHFEVIVIFLACRHRRTPLKTELEAPGVVRYLLGAVIMFTGHFEYLVPITFVNLLHLAARSSQVFERTSVRVFACFITHSTLRWRRRDEGRGNDREERDWKQGRSGSWKRMGLCFGKPCAESSAPVTHSSPVPLAHKTSPSPLHDHHKVFKPGAGADHGRRALPPSIADRGTRLPLQDFEDFDARRHTFRDLLSKKAEQAFSPIPAPSRGDPDGLPSSITAGKAANHHWQERNDKKVSPRSPQVLPLRMQRRDQEELKKFSSELQRANAAPLRHHLRDYDDELPVFDNSGEEHEEEQEDLVVENGESFSSCRGATTISSSTQENSKAMIAGAAGNGTPVIPKITAYVSISGSSSEIIEETGSESSLANSAKMRVAYGHHNKKRGPSRESSCRSSNSSNKQDVVSLEFLDEFCRISEVTSHSSSCSEAYLKENPGASKVVVMPVDAGDMFSCIRARQRLASSSSSEEQENRGERRTDISFLEFLCSQAQAGTNGGGGNTSKTESLSGSPGSSKKRPSTSSSNSMSESTTKKPRVGDELNARMEILKLCSPPGSTEAKPAAGRTQSFEEEKSSTPYLKRVLDSRRDGKPRLVYDTRSPPSTPGSFRSTPFASVGSSFSMDDFNTRRYLSPCTPLSASFTSAGALSPEEMTAIWNAFQEAQLAQ</sequence>
<evidence type="ECO:0000313" key="3">
    <source>
        <dbReference type="EMBL" id="EFJ29302.1"/>
    </source>
</evidence>
<dbReference type="EMBL" id="GL377577">
    <property type="protein sequence ID" value="EFJ29302.1"/>
    <property type="molecule type" value="Genomic_DNA"/>
</dbReference>
<dbReference type="Gramene" id="EFJ29302">
    <property type="protein sequence ID" value="EFJ29302"/>
    <property type="gene ID" value="SELMODRAFT_440698"/>
</dbReference>
<feature type="signal peptide" evidence="2">
    <location>
        <begin position="1"/>
        <end position="24"/>
    </location>
</feature>
<gene>
    <name evidence="3" type="ORF">SELMODRAFT_440698</name>
</gene>
<keyword evidence="2" id="KW-0732">Signal</keyword>
<feature type="compositionally biased region" description="Low complexity" evidence="1">
    <location>
        <begin position="684"/>
        <end position="712"/>
    </location>
</feature>
<feature type="region of interest" description="Disordered" evidence="1">
    <location>
        <begin position="564"/>
        <end position="583"/>
    </location>
</feature>
<evidence type="ECO:0000313" key="4">
    <source>
        <dbReference type="Proteomes" id="UP000001514"/>
    </source>
</evidence>
<dbReference type="HOGENOM" id="CLU_336635_0_0_1"/>
<keyword evidence="4" id="KW-1185">Reference proteome</keyword>
<dbReference type="Proteomes" id="UP000001514">
    <property type="component" value="Unassembled WGS sequence"/>
</dbReference>